<keyword evidence="2" id="KW-1185">Reference proteome</keyword>
<sequence length="239" mass="27307">MVLTFANRDVDASNYMDLQREWIAEYQDVEAHLKANVERLHSDPAICVALIDGARARAYLHQSSAELQYVINRADRFKERLARSAKEFNELQDLQAKTRAKAEAIAAKLQRVRRMRNDNRLCKSTILEKAEKSRASIDPSRNELLAFLDEQYQEVHSVSLKQPFAYTTISTSPSTPNSNGKMTAVISRINNFVNPFCSIANERIILQLMEILIRGSKYGRRLPAKVATEKSSEFLVFIR</sequence>
<dbReference type="Proteomes" id="UP000605846">
    <property type="component" value="Unassembled WGS sequence"/>
</dbReference>
<reference evidence="1" key="1">
    <citation type="submission" date="2020-01" db="EMBL/GenBank/DDBJ databases">
        <title>Genome Sequencing of Three Apophysomyces-Like Fungal Strains Confirms a Novel Fungal Genus in the Mucoromycota with divergent Burkholderia-like Endosymbiotic Bacteria.</title>
        <authorList>
            <person name="Stajich J.E."/>
            <person name="Macias A.M."/>
            <person name="Carter-House D."/>
            <person name="Lovett B."/>
            <person name="Kasson L.R."/>
            <person name="Berry K."/>
            <person name="Grigoriev I."/>
            <person name="Chang Y."/>
            <person name="Spatafora J."/>
            <person name="Kasson M.T."/>
        </authorList>
    </citation>
    <scope>NUCLEOTIDE SEQUENCE</scope>
    <source>
        <strain evidence="1">NRRL A-21654</strain>
    </source>
</reference>
<dbReference type="AlphaFoldDB" id="A0A8H7EQJ5"/>
<evidence type="ECO:0000313" key="2">
    <source>
        <dbReference type="Proteomes" id="UP000605846"/>
    </source>
</evidence>
<protein>
    <submittedName>
        <fullName evidence="1">Uncharacterized protein</fullName>
    </submittedName>
</protein>
<accession>A0A8H7EQJ5</accession>
<organism evidence="1 2">
    <name type="scientific">Apophysomyces ossiformis</name>
    <dbReference type="NCBI Taxonomy" id="679940"/>
    <lineage>
        <taxon>Eukaryota</taxon>
        <taxon>Fungi</taxon>
        <taxon>Fungi incertae sedis</taxon>
        <taxon>Mucoromycota</taxon>
        <taxon>Mucoromycotina</taxon>
        <taxon>Mucoromycetes</taxon>
        <taxon>Mucorales</taxon>
        <taxon>Mucorineae</taxon>
        <taxon>Mucoraceae</taxon>
        <taxon>Apophysomyces</taxon>
    </lineage>
</organism>
<evidence type="ECO:0000313" key="1">
    <source>
        <dbReference type="EMBL" id="KAF7726031.1"/>
    </source>
</evidence>
<dbReference type="EMBL" id="JABAYA010000085">
    <property type="protein sequence ID" value="KAF7726031.1"/>
    <property type="molecule type" value="Genomic_DNA"/>
</dbReference>
<name>A0A8H7EQJ5_9FUNG</name>
<comment type="caution">
    <text evidence="1">The sequence shown here is derived from an EMBL/GenBank/DDBJ whole genome shotgun (WGS) entry which is preliminary data.</text>
</comment>
<proteinExistence type="predicted"/>
<gene>
    <name evidence="1" type="ORF">EC973_009096</name>
</gene>